<protein>
    <recommendedName>
        <fullName evidence="6">FAD-binding PCMH-type domain-containing protein</fullName>
    </recommendedName>
</protein>
<dbReference type="HOGENOM" id="CLU_018354_1_2_1"/>
<organism evidence="7 8">
    <name type="scientific">Trichophyton tonsurans (strain CBS 112818)</name>
    <name type="common">Scalp ringworm fungus</name>
    <dbReference type="NCBI Taxonomy" id="647933"/>
    <lineage>
        <taxon>Eukaryota</taxon>
        <taxon>Fungi</taxon>
        <taxon>Dikarya</taxon>
        <taxon>Ascomycota</taxon>
        <taxon>Pezizomycotina</taxon>
        <taxon>Eurotiomycetes</taxon>
        <taxon>Eurotiomycetidae</taxon>
        <taxon>Onygenales</taxon>
        <taxon>Arthrodermataceae</taxon>
        <taxon>Trichophyton</taxon>
    </lineage>
</organism>
<evidence type="ECO:0000256" key="4">
    <source>
        <dbReference type="ARBA" id="ARBA00023002"/>
    </source>
</evidence>
<name>F2S4C5_TRIT1</name>
<dbReference type="Pfam" id="PF01565">
    <property type="entry name" value="FAD_binding_4"/>
    <property type="match status" value="1"/>
</dbReference>
<evidence type="ECO:0000256" key="2">
    <source>
        <dbReference type="ARBA" id="ARBA00022630"/>
    </source>
</evidence>
<proteinExistence type="inferred from homology"/>
<accession>F2S4C5</accession>
<keyword evidence="8" id="KW-1185">Reference proteome</keyword>
<evidence type="ECO:0000313" key="7">
    <source>
        <dbReference type="EMBL" id="EGD98424.1"/>
    </source>
</evidence>
<dbReference type="GO" id="GO:0016491">
    <property type="term" value="F:oxidoreductase activity"/>
    <property type="evidence" value="ECO:0007669"/>
    <property type="project" value="UniProtKB-KW"/>
</dbReference>
<evidence type="ECO:0000256" key="5">
    <source>
        <dbReference type="SAM" id="SignalP"/>
    </source>
</evidence>
<dbReference type="PANTHER" id="PTHR42973:SF54">
    <property type="entry name" value="FAD-BINDING PCMH-TYPE DOMAIN-CONTAINING PROTEIN"/>
    <property type="match status" value="1"/>
</dbReference>
<dbReference type="SUPFAM" id="SSF56176">
    <property type="entry name" value="FAD-binding/transporter-associated domain-like"/>
    <property type="match status" value="1"/>
</dbReference>
<dbReference type="GO" id="GO:0071949">
    <property type="term" value="F:FAD binding"/>
    <property type="evidence" value="ECO:0007669"/>
    <property type="project" value="InterPro"/>
</dbReference>
<dbReference type="PROSITE" id="PS51387">
    <property type="entry name" value="FAD_PCMH"/>
    <property type="match status" value="1"/>
</dbReference>
<dbReference type="EMBL" id="GG698511">
    <property type="protein sequence ID" value="EGD98424.1"/>
    <property type="molecule type" value="Genomic_DNA"/>
</dbReference>
<dbReference type="Proteomes" id="UP000009172">
    <property type="component" value="Unassembled WGS sequence"/>
</dbReference>
<keyword evidence="4" id="KW-0560">Oxidoreductase</keyword>
<feature type="domain" description="FAD-binding PCMH-type" evidence="6">
    <location>
        <begin position="60"/>
        <end position="230"/>
    </location>
</feature>
<keyword evidence="5" id="KW-0732">Signal</keyword>
<feature type="signal peptide" evidence="5">
    <location>
        <begin position="1"/>
        <end position="19"/>
    </location>
</feature>
<keyword evidence="3" id="KW-0274">FAD</keyword>
<dbReference type="Gene3D" id="3.30.465.10">
    <property type="match status" value="1"/>
</dbReference>
<dbReference type="InterPro" id="IPR050416">
    <property type="entry name" value="FAD-linked_Oxidoreductase"/>
</dbReference>
<dbReference type="InterPro" id="IPR036318">
    <property type="entry name" value="FAD-bd_PCMH-like_sf"/>
</dbReference>
<feature type="chain" id="PRO_5003285727" description="FAD-binding PCMH-type domain-containing protein" evidence="5">
    <location>
        <begin position="20"/>
        <end position="521"/>
    </location>
</feature>
<evidence type="ECO:0000259" key="6">
    <source>
        <dbReference type="PROSITE" id="PS51387"/>
    </source>
</evidence>
<dbReference type="AlphaFoldDB" id="F2S4C5"/>
<evidence type="ECO:0000256" key="1">
    <source>
        <dbReference type="ARBA" id="ARBA00005466"/>
    </source>
</evidence>
<dbReference type="OrthoDB" id="2151789at2759"/>
<keyword evidence="2" id="KW-0285">Flavoprotein</keyword>
<sequence>MVSLALTVSLGLLVSFSNAERITSTPSCCSLLSEAFPDTIYDKNTQTWSSEKYNFWSATAVLDPACIFTPTSTEDVSRAVMLFSQNECKFSIKGGGHSNIPGAASIDDGVMMVMSQMKTAEIHPEEGYIHVGAGVLLKDIYATLDPHNLSAVIGRYGEIGLGLALGAGISYFSNRDGLAVDNIRNYEVVLADGKVVNANIKENKDLFWALKGGNNNFGVVTHFDLNTFAIPGSAYGGIIHYPQSSLDKVNDLVYDYHTYQAVEGLLTHAMPQWVYNGSTNDTYNLTPVIYNDNVEELPPIMKPWLDVPHTSSTLAPRSYENLSIYLNEGFGDGLIQEQRVFTVYADKKFYKDVLYKFREWLQNFQDVPGFLGAHLNMPITPRQVHQGLLKGGNALGLEGAGNHTLGVLFFGITFEDPQYKENILSEHDKFVQSMIELARERGVLYPYMYAPSYLTPIQLPGTTHYTIMLTYCGYNQAAIASYGPNNVDRLWRVQRKYDPKAVFQRLVPGGQKLPPQEQQVH</sequence>
<comment type="similarity">
    <text evidence="1">Belongs to the oxygen-dependent FAD-linked oxidoreductase family.</text>
</comment>
<dbReference type="InterPro" id="IPR016166">
    <property type="entry name" value="FAD-bd_PCMH"/>
</dbReference>
<dbReference type="InterPro" id="IPR016169">
    <property type="entry name" value="FAD-bd_PCMH_sub2"/>
</dbReference>
<dbReference type="PANTHER" id="PTHR42973">
    <property type="entry name" value="BINDING OXIDOREDUCTASE, PUTATIVE (AFU_ORTHOLOGUE AFUA_1G17690)-RELATED"/>
    <property type="match status" value="1"/>
</dbReference>
<evidence type="ECO:0000313" key="8">
    <source>
        <dbReference type="Proteomes" id="UP000009172"/>
    </source>
</evidence>
<dbReference type="InterPro" id="IPR006094">
    <property type="entry name" value="Oxid_FAD_bind_N"/>
</dbReference>
<reference evidence="8" key="1">
    <citation type="journal article" date="2012" name="MBio">
        <title>Comparative genome analysis of Trichophyton rubrum and related dermatophytes reveals candidate genes involved in infection.</title>
        <authorList>
            <person name="Martinez D.A."/>
            <person name="Oliver B.G."/>
            <person name="Graeser Y."/>
            <person name="Goldberg J.M."/>
            <person name="Li W."/>
            <person name="Martinez-Rossi N.M."/>
            <person name="Monod M."/>
            <person name="Shelest E."/>
            <person name="Barton R.C."/>
            <person name="Birch E."/>
            <person name="Brakhage A.A."/>
            <person name="Chen Z."/>
            <person name="Gurr S.J."/>
            <person name="Heiman D."/>
            <person name="Heitman J."/>
            <person name="Kosti I."/>
            <person name="Rossi A."/>
            <person name="Saif S."/>
            <person name="Samalova M."/>
            <person name="Saunders C.W."/>
            <person name="Shea T."/>
            <person name="Summerbell R.C."/>
            <person name="Xu J."/>
            <person name="Young S."/>
            <person name="Zeng Q."/>
            <person name="Birren B.W."/>
            <person name="Cuomo C.A."/>
            <person name="White T.C."/>
        </authorList>
    </citation>
    <scope>NUCLEOTIDE SEQUENCE [LARGE SCALE GENOMIC DNA]</scope>
    <source>
        <strain evidence="8">CBS 112818</strain>
    </source>
</reference>
<gene>
    <name evidence="7" type="ORF">TESG_05803</name>
</gene>
<evidence type="ECO:0000256" key="3">
    <source>
        <dbReference type="ARBA" id="ARBA00022827"/>
    </source>
</evidence>